<dbReference type="SUPFAM" id="SSF82708">
    <property type="entry name" value="R3H domain"/>
    <property type="match status" value="1"/>
</dbReference>
<feature type="region of interest" description="Disordered" evidence="1">
    <location>
        <begin position="18"/>
        <end position="46"/>
    </location>
</feature>
<dbReference type="Proteomes" id="UP000283509">
    <property type="component" value="Unassembled WGS sequence"/>
</dbReference>
<feature type="compositionally biased region" description="Polar residues" evidence="1">
    <location>
        <begin position="18"/>
        <end position="29"/>
    </location>
</feature>
<protein>
    <recommendedName>
        <fullName evidence="2">R3H-associated N-terminal domain-containing protein</fullName>
    </recommendedName>
</protein>
<dbReference type="InterPro" id="IPR036867">
    <property type="entry name" value="R3H_dom_sf"/>
</dbReference>
<dbReference type="GO" id="GO:0003676">
    <property type="term" value="F:nucleic acid binding"/>
    <property type="evidence" value="ECO:0007669"/>
    <property type="project" value="InterPro"/>
</dbReference>
<organism evidence="3 4">
    <name type="scientific">Penaeus vannamei</name>
    <name type="common">Whiteleg shrimp</name>
    <name type="synonym">Litopenaeus vannamei</name>
    <dbReference type="NCBI Taxonomy" id="6689"/>
    <lineage>
        <taxon>Eukaryota</taxon>
        <taxon>Metazoa</taxon>
        <taxon>Ecdysozoa</taxon>
        <taxon>Arthropoda</taxon>
        <taxon>Crustacea</taxon>
        <taxon>Multicrustacea</taxon>
        <taxon>Malacostraca</taxon>
        <taxon>Eumalacostraca</taxon>
        <taxon>Eucarida</taxon>
        <taxon>Decapoda</taxon>
        <taxon>Dendrobranchiata</taxon>
        <taxon>Penaeoidea</taxon>
        <taxon>Penaeidae</taxon>
        <taxon>Penaeus</taxon>
    </lineage>
</organism>
<evidence type="ECO:0000256" key="1">
    <source>
        <dbReference type="SAM" id="MobiDB-lite"/>
    </source>
</evidence>
<feature type="domain" description="R3H-associated N-terminal" evidence="2">
    <location>
        <begin position="67"/>
        <end position="213"/>
    </location>
</feature>
<sequence length="304" mass="35294">MGVIRKLQSRAKVISFSEESVNSLGISQPATPPSEPETTDVPPPAFVPQRRDPRLLIQRLEQHHHHQRRRTGARKTRRADNAQALQTLVEDDQEGVSDDMDVAPNSEGIFTKLFNDCDKMRIWQYFISLSEDRQEHYLNTICKRRENTRSSGIGGVSFTQRVKNIEKERMEEPPEEDGFTVIPPMSDCRNMHPAYTTEQRFWEVKPQLRKMLKGRQFPVGILKDLEDEIVELFTVDPTTVYITQELNSFQRLLVHALCEYNLLSSKSSTMTNVRRTKVENKADCFHAPEVSLNQYIETYYKSKY</sequence>
<feature type="compositionally biased region" description="Pro residues" evidence="1">
    <location>
        <begin position="30"/>
        <end position="46"/>
    </location>
</feature>
<proteinExistence type="predicted"/>
<dbReference type="Gene3D" id="3.30.1370.50">
    <property type="entry name" value="R3H-like domain"/>
    <property type="match status" value="1"/>
</dbReference>
<dbReference type="STRING" id="6689.A0A3R7M299"/>
<evidence type="ECO:0000313" key="3">
    <source>
        <dbReference type="EMBL" id="ROT70949.1"/>
    </source>
</evidence>
<evidence type="ECO:0000313" key="4">
    <source>
        <dbReference type="Proteomes" id="UP000283509"/>
    </source>
</evidence>
<dbReference type="AlphaFoldDB" id="A0A3R7M299"/>
<name>A0A3R7M299_PENVA</name>
<gene>
    <name evidence="3" type="ORF">C7M84_010753</name>
</gene>
<dbReference type="PANTHER" id="PTHR32019:SF2">
    <property type="entry name" value="R3H DOMAIN-CONTAINING PROTEIN 4"/>
    <property type="match status" value="1"/>
</dbReference>
<dbReference type="PANTHER" id="PTHR32019">
    <property type="entry name" value="R3H DOMAIN-CONTAINING PROTEIN 4"/>
    <property type="match status" value="1"/>
</dbReference>
<dbReference type="EMBL" id="QCYY01002367">
    <property type="protein sequence ID" value="ROT70949.1"/>
    <property type="molecule type" value="Genomic_DNA"/>
</dbReference>
<comment type="caution">
    <text evidence="3">The sequence shown here is derived from an EMBL/GenBank/DDBJ whole genome shotgun (WGS) entry which is preliminary data.</text>
</comment>
<keyword evidence="4" id="KW-1185">Reference proteome</keyword>
<dbReference type="Pfam" id="PF13902">
    <property type="entry name" value="R3H-assoc"/>
    <property type="match status" value="1"/>
</dbReference>
<accession>A0A3R7M299</accession>
<dbReference type="OrthoDB" id="75169at2759"/>
<reference evidence="3 4" key="1">
    <citation type="submission" date="2018-04" db="EMBL/GenBank/DDBJ databases">
        <authorList>
            <person name="Zhang X."/>
            <person name="Yuan J."/>
            <person name="Li F."/>
            <person name="Xiang J."/>
        </authorList>
    </citation>
    <scope>NUCLEOTIDE SEQUENCE [LARGE SCALE GENOMIC DNA]</scope>
    <source>
        <tissue evidence="3">Muscle</tissue>
    </source>
</reference>
<dbReference type="InterPro" id="IPR025952">
    <property type="entry name" value="R3H-assoc_dom"/>
</dbReference>
<dbReference type="InterPro" id="IPR039629">
    <property type="entry name" value="R3HDM4"/>
</dbReference>
<evidence type="ECO:0000259" key="2">
    <source>
        <dbReference type="Pfam" id="PF13902"/>
    </source>
</evidence>
<reference evidence="3 4" key="2">
    <citation type="submission" date="2019-01" db="EMBL/GenBank/DDBJ databases">
        <title>The decoding of complex shrimp genome reveals the adaptation for benthos swimmer, frequently molting mechanism and breeding impact on genome.</title>
        <authorList>
            <person name="Sun Y."/>
            <person name="Gao Y."/>
            <person name="Yu Y."/>
        </authorList>
    </citation>
    <scope>NUCLEOTIDE SEQUENCE [LARGE SCALE GENOMIC DNA]</scope>
    <source>
        <tissue evidence="3">Muscle</tissue>
    </source>
</reference>